<reference evidence="2 3" key="1">
    <citation type="submission" date="2018-06" db="EMBL/GenBank/DDBJ databases">
        <title>Draft genome sequence of hyperthermophilic methanogen Methanothermobacter tenebrarum sp. MCM-B 1447.</title>
        <authorList>
            <person name="Pore S.D."/>
            <person name="Dagar S."/>
            <person name="Dhakephalkar P.K."/>
        </authorList>
    </citation>
    <scope>NUCLEOTIDE SEQUENCE [LARGE SCALE GENOMIC DNA]</scope>
    <source>
        <strain evidence="2 3">MCM B 1447</strain>
    </source>
</reference>
<sequence length="247" mass="26116">MLMACLLILNLGACHAQDNITTNNTQAEAKNLYAAAGDAQTPVTTGDVITAAKKAKDYTEKNNALPSTVQVRNQNVTKEQFTYLMAQAILNINRDGKKTTTINPIKVSSAPTPTGTATGTLTKSNYITLASSVANFVKTNGRLPNYVTTVIGKINPESIAYTMARILAFYNDNNRLPNYVTVKYIKATNSGSSTTNQGNTSNSGSSGSSTTNQGNTSNSGLSQYLVATANCQVNDPSIRSLAAQLTA</sequence>
<evidence type="ECO:0008006" key="4">
    <source>
        <dbReference type="Google" id="ProtNLM"/>
    </source>
</evidence>
<accession>A0A328PGV1</accession>
<feature type="region of interest" description="Disordered" evidence="1">
    <location>
        <begin position="190"/>
        <end position="216"/>
    </location>
</feature>
<dbReference type="Pfam" id="PF09373">
    <property type="entry name" value="PMBR"/>
    <property type="match status" value="2"/>
</dbReference>
<organism evidence="2 3">
    <name type="scientific">Methanothermobacter tenebrarum</name>
    <dbReference type="NCBI Taxonomy" id="680118"/>
    <lineage>
        <taxon>Archaea</taxon>
        <taxon>Methanobacteriati</taxon>
        <taxon>Methanobacteriota</taxon>
        <taxon>Methanomada group</taxon>
        <taxon>Methanobacteria</taxon>
        <taxon>Methanobacteriales</taxon>
        <taxon>Methanobacteriaceae</taxon>
        <taxon>Methanothermobacter</taxon>
    </lineage>
</organism>
<proteinExistence type="predicted"/>
<name>A0A328PGV1_9EURY</name>
<dbReference type="Proteomes" id="UP000249782">
    <property type="component" value="Unassembled WGS sequence"/>
</dbReference>
<gene>
    <name evidence="2" type="ORF">DPC56_07245</name>
</gene>
<comment type="caution">
    <text evidence="2">The sequence shown here is derived from an EMBL/GenBank/DDBJ whole genome shotgun (WGS) entry which is preliminary data.</text>
</comment>
<protein>
    <recommendedName>
        <fullName evidence="4">Pseudomurein-binding protein</fullName>
    </recommendedName>
</protein>
<dbReference type="EMBL" id="QLOE01000010">
    <property type="protein sequence ID" value="RAO78644.1"/>
    <property type="molecule type" value="Genomic_DNA"/>
</dbReference>
<keyword evidence="3" id="KW-1185">Reference proteome</keyword>
<dbReference type="InterPro" id="IPR018975">
    <property type="entry name" value="Pseudomurein-binding_repeat"/>
</dbReference>
<feature type="non-terminal residue" evidence="2">
    <location>
        <position position="247"/>
    </location>
</feature>
<evidence type="ECO:0000313" key="3">
    <source>
        <dbReference type="Proteomes" id="UP000249782"/>
    </source>
</evidence>
<evidence type="ECO:0000313" key="2">
    <source>
        <dbReference type="EMBL" id="RAO78644.1"/>
    </source>
</evidence>
<evidence type="ECO:0000256" key="1">
    <source>
        <dbReference type="SAM" id="MobiDB-lite"/>
    </source>
</evidence>
<dbReference type="AlphaFoldDB" id="A0A328PGV1"/>
<dbReference type="RefSeq" id="WP_281267927.1">
    <property type="nucleotide sequence ID" value="NZ_QLOE01000010.1"/>
</dbReference>